<evidence type="ECO:0000256" key="1">
    <source>
        <dbReference type="SAM" id="Phobius"/>
    </source>
</evidence>
<dbReference type="RefSeq" id="WP_129047028.1">
    <property type="nucleotide sequence ID" value="NZ_SDHX01000001.1"/>
</dbReference>
<name>A0A4Q1C9H7_9BACT</name>
<keyword evidence="1" id="KW-1133">Transmembrane helix</keyword>
<dbReference type="EMBL" id="SDHX01000001">
    <property type="protein sequence ID" value="RXK55663.1"/>
    <property type="molecule type" value="Genomic_DNA"/>
</dbReference>
<feature type="transmembrane region" description="Helical" evidence="1">
    <location>
        <begin position="53"/>
        <end position="74"/>
    </location>
</feature>
<keyword evidence="1" id="KW-0472">Membrane</keyword>
<proteinExistence type="predicted"/>
<dbReference type="AlphaFoldDB" id="A0A4Q1C9H7"/>
<evidence type="ECO:0000313" key="3">
    <source>
        <dbReference type="Proteomes" id="UP000290218"/>
    </source>
</evidence>
<sequence>MNRFDQDWQKLAALARQAPPAADEPTLPPGFATRVAALAATTPPAPWGGLERFALRGFVAATACCAAAVAYSYFGHSTDITDESDLDDSLTEFVALS</sequence>
<keyword evidence="3" id="KW-1185">Reference proteome</keyword>
<gene>
    <name evidence="2" type="ORF">ESB00_07190</name>
</gene>
<accession>A0A4Q1C9H7</accession>
<evidence type="ECO:0000313" key="2">
    <source>
        <dbReference type="EMBL" id="RXK55663.1"/>
    </source>
</evidence>
<keyword evidence="1" id="KW-0812">Transmembrane</keyword>
<reference evidence="2 3" key="1">
    <citation type="submission" date="2019-01" db="EMBL/GenBank/DDBJ databases">
        <title>Lacunisphaera sp. strain TWA-58.</title>
        <authorList>
            <person name="Chen W.-M."/>
        </authorList>
    </citation>
    <scope>NUCLEOTIDE SEQUENCE [LARGE SCALE GENOMIC DNA]</scope>
    <source>
        <strain evidence="2 3">TWA-58</strain>
    </source>
</reference>
<organism evidence="2 3">
    <name type="scientific">Oleiharenicola lentus</name>
    <dbReference type="NCBI Taxonomy" id="2508720"/>
    <lineage>
        <taxon>Bacteria</taxon>
        <taxon>Pseudomonadati</taxon>
        <taxon>Verrucomicrobiota</taxon>
        <taxon>Opitutia</taxon>
        <taxon>Opitutales</taxon>
        <taxon>Opitutaceae</taxon>
        <taxon>Oleiharenicola</taxon>
    </lineage>
</organism>
<dbReference type="Proteomes" id="UP000290218">
    <property type="component" value="Unassembled WGS sequence"/>
</dbReference>
<comment type="caution">
    <text evidence="2">The sequence shown here is derived from an EMBL/GenBank/DDBJ whole genome shotgun (WGS) entry which is preliminary data.</text>
</comment>
<protein>
    <submittedName>
        <fullName evidence="2">Uncharacterized protein</fullName>
    </submittedName>
</protein>